<dbReference type="AlphaFoldDB" id="A0A5B0R4L8"/>
<proteinExistence type="predicted"/>
<organism evidence="2 3">
    <name type="scientific">Puccinia graminis f. sp. tritici</name>
    <dbReference type="NCBI Taxonomy" id="56615"/>
    <lineage>
        <taxon>Eukaryota</taxon>
        <taxon>Fungi</taxon>
        <taxon>Dikarya</taxon>
        <taxon>Basidiomycota</taxon>
        <taxon>Pucciniomycotina</taxon>
        <taxon>Pucciniomycetes</taxon>
        <taxon>Pucciniales</taxon>
        <taxon>Pucciniaceae</taxon>
        <taxon>Puccinia</taxon>
    </lineage>
</organism>
<evidence type="ECO:0000313" key="2">
    <source>
        <dbReference type="EMBL" id="KAA1120233.1"/>
    </source>
</evidence>
<comment type="caution">
    <text evidence="2">The sequence shown here is derived from an EMBL/GenBank/DDBJ whole genome shotgun (WGS) entry which is preliminary data.</text>
</comment>
<dbReference type="EMBL" id="VSWC01000001">
    <property type="protein sequence ID" value="KAA1120233.1"/>
    <property type="molecule type" value="Genomic_DNA"/>
</dbReference>
<feature type="compositionally biased region" description="Polar residues" evidence="1">
    <location>
        <begin position="89"/>
        <end position="100"/>
    </location>
</feature>
<protein>
    <recommendedName>
        <fullName evidence="4">MULE transposase domain-containing protein</fullName>
    </recommendedName>
</protein>
<dbReference type="Proteomes" id="UP000324748">
    <property type="component" value="Unassembled WGS sequence"/>
</dbReference>
<dbReference type="PANTHER" id="PTHR48159:SF1">
    <property type="entry name" value="MEMBRANE-ASSOCIATED GIANT PROTEIN ANTIGEN, PUTATIVE-RELATED"/>
    <property type="match status" value="1"/>
</dbReference>
<reference evidence="2 3" key="1">
    <citation type="submission" date="2019-05" db="EMBL/GenBank/DDBJ databases">
        <title>Emergence of the Ug99 lineage of the wheat stem rust pathogen through somatic hybridization.</title>
        <authorList>
            <person name="Li F."/>
            <person name="Upadhyaya N.M."/>
            <person name="Sperschneider J."/>
            <person name="Matny O."/>
            <person name="Nguyen-Phuc H."/>
            <person name="Mago R."/>
            <person name="Raley C."/>
            <person name="Miller M.E."/>
            <person name="Silverstein K.A.T."/>
            <person name="Henningsen E."/>
            <person name="Hirsch C.D."/>
            <person name="Visser B."/>
            <person name="Pretorius Z.A."/>
            <person name="Steffenson B.J."/>
            <person name="Schwessinger B."/>
            <person name="Dodds P.N."/>
            <person name="Figueroa M."/>
        </authorList>
    </citation>
    <scope>NUCLEOTIDE SEQUENCE [LARGE SCALE GENOMIC DNA]</scope>
    <source>
        <strain evidence="2">21-0</strain>
    </source>
</reference>
<evidence type="ECO:0008006" key="4">
    <source>
        <dbReference type="Google" id="ProtNLM"/>
    </source>
</evidence>
<feature type="region of interest" description="Disordered" evidence="1">
    <location>
        <begin position="89"/>
        <end position="108"/>
    </location>
</feature>
<name>A0A5B0R4L8_PUCGR</name>
<keyword evidence="3" id="KW-1185">Reference proteome</keyword>
<evidence type="ECO:0000256" key="1">
    <source>
        <dbReference type="SAM" id="MobiDB-lite"/>
    </source>
</evidence>
<accession>A0A5B0R4L8</accession>
<evidence type="ECO:0000313" key="3">
    <source>
        <dbReference type="Proteomes" id="UP000324748"/>
    </source>
</evidence>
<dbReference type="OrthoDB" id="2505909at2759"/>
<dbReference type="PANTHER" id="PTHR48159">
    <property type="entry name" value="MULE DOMAIN-CONTAINING PROTEIN"/>
    <property type="match status" value="1"/>
</dbReference>
<sequence>MAPATITPSAFGYPLVQDIYEVVPRPHTQEITAAVGVSSAPNSLRLVRNLGGASPTFPTHPYLFTIPGHSKSEAEEFVKAMTATVRWTLQRRTPSSTQKSTRSHGSGRHPEAYFKLEYQCPCSGFCKGTPNSRKKNHVSARCGCKARFSITHHIQSNTLRVTWHWQHNHNLNSHHQMLITRPPLVVDQWVKDRVDSGLAWKEIYDLTQVDDVWDLRSSTVKPEAHGVTYDRVRYLIQTRRTIPSQLNRDPLQSLSMWHVNLISRNWNTHVNIVDSSDFVFAFQSPWQKQMLIEHGRSMLMLDATHNTVNNYFLSNGKKVYLYTFLIRDPIVGKGLPIAWAFTASAAE</sequence>
<gene>
    <name evidence="2" type="ORF">PGT21_037293</name>
</gene>